<evidence type="ECO:0000256" key="4">
    <source>
        <dbReference type="PROSITE-ProRule" id="PRU00169"/>
    </source>
</evidence>
<dbReference type="SMART" id="SM00448">
    <property type="entry name" value="REC"/>
    <property type="match status" value="1"/>
</dbReference>
<evidence type="ECO:0000313" key="8">
    <source>
        <dbReference type="Proteomes" id="UP000502136"/>
    </source>
</evidence>
<dbReference type="Pfam" id="PF00072">
    <property type="entry name" value="Response_reg"/>
    <property type="match status" value="1"/>
</dbReference>
<dbReference type="PROSITE" id="PS50110">
    <property type="entry name" value="RESPONSE_REGULATORY"/>
    <property type="match status" value="1"/>
</dbReference>
<sequence length="308" mass="34586">MYKLLIVEDEPVIREGLKHYLDWPELGVTDIREAANGREGLELALAARPDLIVTDIRMPEMDGLEMLERLRPELPNTAFVVLTGYGDFAYTQRAIRLGCIEDYLLKPLLYEESLAAVTRCLEGVERRRQEQGAHERALLEAGRQGADSWEPALEEAAAQSLREPASAEEQALQGQAALGQGVREPAALGNGPAVLPAEGPTLFEQIEAFILERLAQEVTLQMVAERFYYHPSYLSRLFKAKLDQNYLAFVTGIRIRHAQKLLRESRHLVADVGQLCGYKSYKHFAKTFREGCGLSPTEYRKRTGAWSG</sequence>
<dbReference type="PRINTS" id="PR00032">
    <property type="entry name" value="HTHARAC"/>
</dbReference>
<proteinExistence type="predicted"/>
<dbReference type="Gene3D" id="1.10.10.60">
    <property type="entry name" value="Homeodomain-like"/>
    <property type="match status" value="2"/>
</dbReference>
<dbReference type="GO" id="GO:0000160">
    <property type="term" value="P:phosphorelay signal transduction system"/>
    <property type="evidence" value="ECO:0007669"/>
    <property type="project" value="InterPro"/>
</dbReference>
<evidence type="ECO:0000256" key="1">
    <source>
        <dbReference type="ARBA" id="ARBA00023015"/>
    </source>
</evidence>
<dbReference type="InterPro" id="IPR011006">
    <property type="entry name" value="CheY-like_superfamily"/>
</dbReference>
<feature type="domain" description="HTH araC/xylS-type" evidence="5">
    <location>
        <begin position="204"/>
        <end position="302"/>
    </location>
</feature>
<dbReference type="KEGG" id="palr:HGI30_19610"/>
<dbReference type="SUPFAM" id="SSF46689">
    <property type="entry name" value="Homeodomain-like"/>
    <property type="match status" value="1"/>
</dbReference>
<keyword evidence="3" id="KW-0804">Transcription</keyword>
<dbReference type="InterPro" id="IPR009057">
    <property type="entry name" value="Homeodomain-like_sf"/>
</dbReference>
<keyword evidence="1" id="KW-0805">Transcription regulation</keyword>
<dbReference type="PANTHER" id="PTHR43280:SF10">
    <property type="entry name" value="REGULATORY PROTEIN POCR"/>
    <property type="match status" value="1"/>
</dbReference>
<keyword evidence="2" id="KW-0238">DNA-binding</keyword>
<dbReference type="InterPro" id="IPR018060">
    <property type="entry name" value="HTH_AraC"/>
</dbReference>
<dbReference type="GO" id="GO:0043565">
    <property type="term" value="F:sequence-specific DNA binding"/>
    <property type="evidence" value="ECO:0007669"/>
    <property type="project" value="InterPro"/>
</dbReference>
<dbReference type="InterPro" id="IPR001789">
    <property type="entry name" value="Sig_transdc_resp-reg_receiver"/>
</dbReference>
<feature type="modified residue" description="4-aspartylphosphate" evidence="4">
    <location>
        <position position="55"/>
    </location>
</feature>
<evidence type="ECO:0000256" key="3">
    <source>
        <dbReference type="ARBA" id="ARBA00023163"/>
    </source>
</evidence>
<dbReference type="Pfam" id="PF12833">
    <property type="entry name" value="HTH_18"/>
    <property type="match status" value="1"/>
</dbReference>
<dbReference type="SMART" id="SM00342">
    <property type="entry name" value="HTH_ARAC"/>
    <property type="match status" value="1"/>
</dbReference>
<dbReference type="RefSeq" id="WP_168909063.1">
    <property type="nucleotide sequence ID" value="NZ_CP051428.1"/>
</dbReference>
<gene>
    <name evidence="7" type="ORF">HGI30_19610</name>
</gene>
<dbReference type="PANTHER" id="PTHR43280">
    <property type="entry name" value="ARAC-FAMILY TRANSCRIPTIONAL REGULATOR"/>
    <property type="match status" value="1"/>
</dbReference>
<evidence type="ECO:0000259" key="5">
    <source>
        <dbReference type="PROSITE" id="PS01124"/>
    </source>
</evidence>
<dbReference type="Gene3D" id="3.40.50.2300">
    <property type="match status" value="1"/>
</dbReference>
<dbReference type="InterPro" id="IPR018062">
    <property type="entry name" value="HTH_AraC-typ_CS"/>
</dbReference>
<feature type="domain" description="Response regulatory" evidence="6">
    <location>
        <begin position="3"/>
        <end position="121"/>
    </location>
</feature>
<evidence type="ECO:0000313" key="7">
    <source>
        <dbReference type="EMBL" id="QJC53525.1"/>
    </source>
</evidence>
<dbReference type="InterPro" id="IPR020449">
    <property type="entry name" value="Tscrpt_reg_AraC-type_HTH"/>
</dbReference>
<keyword evidence="8" id="KW-1185">Reference proteome</keyword>
<keyword evidence="4" id="KW-0597">Phosphoprotein</keyword>
<dbReference type="CDD" id="cd17536">
    <property type="entry name" value="REC_YesN-like"/>
    <property type="match status" value="1"/>
</dbReference>
<dbReference type="GO" id="GO:0003700">
    <property type="term" value="F:DNA-binding transcription factor activity"/>
    <property type="evidence" value="ECO:0007669"/>
    <property type="project" value="InterPro"/>
</dbReference>
<dbReference type="SUPFAM" id="SSF52172">
    <property type="entry name" value="CheY-like"/>
    <property type="match status" value="1"/>
</dbReference>
<dbReference type="PROSITE" id="PS00041">
    <property type="entry name" value="HTH_ARAC_FAMILY_1"/>
    <property type="match status" value="1"/>
</dbReference>
<dbReference type="PROSITE" id="PS01124">
    <property type="entry name" value="HTH_ARAC_FAMILY_2"/>
    <property type="match status" value="1"/>
</dbReference>
<evidence type="ECO:0000259" key="6">
    <source>
        <dbReference type="PROSITE" id="PS50110"/>
    </source>
</evidence>
<evidence type="ECO:0000256" key="2">
    <source>
        <dbReference type="ARBA" id="ARBA00023125"/>
    </source>
</evidence>
<name>A0A6H2H1K6_9BACL</name>
<reference evidence="7 8" key="1">
    <citation type="submission" date="2020-04" db="EMBL/GenBank/DDBJ databases">
        <title>Novel Paenibacillus strain UniB2 isolated from commercial digestive syrup.</title>
        <authorList>
            <person name="Thorat V."/>
            <person name="Kirdat K."/>
            <person name="Tiwarekar B."/>
            <person name="Yadav A."/>
        </authorList>
    </citation>
    <scope>NUCLEOTIDE SEQUENCE [LARGE SCALE GENOMIC DNA]</scope>
    <source>
        <strain evidence="7 8">UniB2</strain>
    </source>
</reference>
<protein>
    <submittedName>
        <fullName evidence="7">Response regulator</fullName>
    </submittedName>
</protein>
<organism evidence="7 8">
    <name type="scientific">Paenibacillus albicereus</name>
    <dbReference type="NCBI Taxonomy" id="2726185"/>
    <lineage>
        <taxon>Bacteria</taxon>
        <taxon>Bacillati</taxon>
        <taxon>Bacillota</taxon>
        <taxon>Bacilli</taxon>
        <taxon>Bacillales</taxon>
        <taxon>Paenibacillaceae</taxon>
        <taxon>Paenibacillus</taxon>
    </lineage>
</organism>
<dbReference type="AlphaFoldDB" id="A0A6H2H1K6"/>
<dbReference type="EMBL" id="CP051428">
    <property type="protein sequence ID" value="QJC53525.1"/>
    <property type="molecule type" value="Genomic_DNA"/>
</dbReference>
<accession>A0A6H2H1K6</accession>
<dbReference type="Proteomes" id="UP000502136">
    <property type="component" value="Chromosome"/>
</dbReference>